<name>A0A538SWX2_UNCEI</name>
<gene>
    <name evidence="1" type="ORF">E6K74_01945</name>
</gene>
<comment type="caution">
    <text evidence="1">The sequence shown here is derived from an EMBL/GenBank/DDBJ whole genome shotgun (WGS) entry which is preliminary data.</text>
</comment>
<dbReference type="Proteomes" id="UP000319829">
    <property type="component" value="Unassembled WGS sequence"/>
</dbReference>
<dbReference type="AlphaFoldDB" id="A0A538SWX2"/>
<dbReference type="EMBL" id="VBOU01000012">
    <property type="protein sequence ID" value="TMQ55851.1"/>
    <property type="molecule type" value="Genomic_DNA"/>
</dbReference>
<reference evidence="1 2" key="1">
    <citation type="journal article" date="2019" name="Nat. Microbiol.">
        <title>Mediterranean grassland soil C-N compound turnover is dependent on rainfall and depth, and is mediated by genomically divergent microorganisms.</title>
        <authorList>
            <person name="Diamond S."/>
            <person name="Andeer P.F."/>
            <person name="Li Z."/>
            <person name="Crits-Christoph A."/>
            <person name="Burstein D."/>
            <person name="Anantharaman K."/>
            <person name="Lane K.R."/>
            <person name="Thomas B.C."/>
            <person name="Pan C."/>
            <person name="Northen T.R."/>
            <person name="Banfield J.F."/>
        </authorList>
    </citation>
    <scope>NUCLEOTIDE SEQUENCE [LARGE SCALE GENOMIC DNA]</scope>
    <source>
        <strain evidence="1">WS_4</strain>
    </source>
</reference>
<organism evidence="1 2">
    <name type="scientific">Eiseniibacteriota bacterium</name>
    <dbReference type="NCBI Taxonomy" id="2212470"/>
    <lineage>
        <taxon>Bacteria</taxon>
        <taxon>Candidatus Eiseniibacteriota</taxon>
    </lineage>
</organism>
<accession>A0A538SWX2</accession>
<sequence>MKRILLFAVTALIVSLFSAPGVWAFGMKDVLKMNEDGIADSLIILKIQNSGKTFHLDANDMRALHKAGVSDEVISTMLRTEGRDRDEDYYGHGGYYPYAYPYSYPYSHVFLGFGYRHYYSPYYGGYRLPRYRPYYTNPYSGNYGNTRYRGSYGSRLPAGGHSGTRSRSR</sequence>
<proteinExistence type="predicted"/>
<evidence type="ECO:0000313" key="2">
    <source>
        <dbReference type="Proteomes" id="UP000319829"/>
    </source>
</evidence>
<protein>
    <submittedName>
        <fullName evidence="1">Uncharacterized protein</fullName>
    </submittedName>
</protein>
<evidence type="ECO:0000313" key="1">
    <source>
        <dbReference type="EMBL" id="TMQ55851.1"/>
    </source>
</evidence>